<dbReference type="AlphaFoldDB" id="A0A2J6S542"/>
<keyword evidence="3" id="KW-1185">Reference proteome</keyword>
<feature type="chain" id="PRO_5014385292" evidence="1">
    <location>
        <begin position="16"/>
        <end position="72"/>
    </location>
</feature>
<reference evidence="2 3" key="1">
    <citation type="submission" date="2016-04" db="EMBL/GenBank/DDBJ databases">
        <title>A degradative enzymes factory behind the ericoid mycorrhizal symbiosis.</title>
        <authorList>
            <consortium name="DOE Joint Genome Institute"/>
            <person name="Martino E."/>
            <person name="Morin E."/>
            <person name="Grelet G."/>
            <person name="Kuo A."/>
            <person name="Kohler A."/>
            <person name="Daghino S."/>
            <person name="Barry K."/>
            <person name="Choi C."/>
            <person name="Cichocki N."/>
            <person name="Clum A."/>
            <person name="Copeland A."/>
            <person name="Hainaut M."/>
            <person name="Haridas S."/>
            <person name="Labutti K."/>
            <person name="Lindquist E."/>
            <person name="Lipzen A."/>
            <person name="Khouja H.-R."/>
            <person name="Murat C."/>
            <person name="Ohm R."/>
            <person name="Olson A."/>
            <person name="Spatafora J."/>
            <person name="Veneault-Fourrey C."/>
            <person name="Henrissat B."/>
            <person name="Grigoriev I."/>
            <person name="Martin F."/>
            <person name="Perotto S."/>
        </authorList>
    </citation>
    <scope>NUCLEOTIDE SEQUENCE [LARGE SCALE GENOMIC DNA]</scope>
    <source>
        <strain evidence="2 3">F</strain>
    </source>
</reference>
<evidence type="ECO:0000256" key="1">
    <source>
        <dbReference type="SAM" id="SignalP"/>
    </source>
</evidence>
<sequence>MKSLLLLTLLATGLAAPLAGPVASDTRDIAVAERELVRYTPIHAGAEGEARVKKLFRYAPVHAGPEDERPAK</sequence>
<dbReference type="EMBL" id="KZ613940">
    <property type="protein sequence ID" value="PMD45848.1"/>
    <property type="molecule type" value="Genomic_DNA"/>
</dbReference>
<name>A0A2J6S542_HYAVF</name>
<organism evidence="2 3">
    <name type="scientific">Hyaloscypha variabilis (strain UAMH 11265 / GT02V1 / F)</name>
    <name type="common">Meliniomyces variabilis</name>
    <dbReference type="NCBI Taxonomy" id="1149755"/>
    <lineage>
        <taxon>Eukaryota</taxon>
        <taxon>Fungi</taxon>
        <taxon>Dikarya</taxon>
        <taxon>Ascomycota</taxon>
        <taxon>Pezizomycotina</taxon>
        <taxon>Leotiomycetes</taxon>
        <taxon>Helotiales</taxon>
        <taxon>Hyaloscyphaceae</taxon>
        <taxon>Hyaloscypha</taxon>
        <taxon>Hyaloscypha variabilis</taxon>
    </lineage>
</organism>
<keyword evidence="1" id="KW-0732">Signal</keyword>
<accession>A0A2J6S542</accession>
<protein>
    <submittedName>
        <fullName evidence="2">Uncharacterized protein</fullName>
    </submittedName>
</protein>
<dbReference type="Proteomes" id="UP000235786">
    <property type="component" value="Unassembled WGS sequence"/>
</dbReference>
<evidence type="ECO:0000313" key="2">
    <source>
        <dbReference type="EMBL" id="PMD45848.1"/>
    </source>
</evidence>
<evidence type="ECO:0000313" key="3">
    <source>
        <dbReference type="Proteomes" id="UP000235786"/>
    </source>
</evidence>
<proteinExistence type="predicted"/>
<feature type="signal peptide" evidence="1">
    <location>
        <begin position="1"/>
        <end position="15"/>
    </location>
</feature>
<gene>
    <name evidence="2" type="ORF">L207DRAFT_630218</name>
</gene>